<name>A0A540WCJ3_9ACTN</name>
<sequence>MCLAVPGRVLRIEERDGTRMADVDFGGVIKEVCLEYLPDLEVGEYAIVHVGFALQRLDEESARRTLELFAGLGILQEEFGDPWEAAVAMDRLTGGSEIGVGEAER</sequence>
<dbReference type="GO" id="GO:0051604">
    <property type="term" value="P:protein maturation"/>
    <property type="evidence" value="ECO:0007669"/>
    <property type="project" value="TreeGrafter"/>
</dbReference>
<evidence type="ECO:0000256" key="1">
    <source>
        <dbReference type="ARBA" id="ARBA00006018"/>
    </source>
</evidence>
<dbReference type="PANTHER" id="PTHR35177:SF2">
    <property type="entry name" value="HYDROGENASE MATURATION FACTOR HYBG"/>
    <property type="match status" value="1"/>
</dbReference>
<evidence type="ECO:0000313" key="2">
    <source>
        <dbReference type="EMBL" id="TQF06755.1"/>
    </source>
</evidence>
<reference evidence="2 3" key="1">
    <citation type="submission" date="2019-06" db="EMBL/GenBank/DDBJ databases">
        <title>Description of Kitasatospora acidophila sp. nov. isolated from pine grove soil, and reclassification of Streptomyces novaecaesareae to Kitasatospora novaeceasareae comb. nov.</title>
        <authorList>
            <person name="Kim M.J."/>
        </authorList>
    </citation>
    <scope>NUCLEOTIDE SEQUENCE [LARGE SCALE GENOMIC DNA]</scope>
    <source>
        <strain evidence="2 3">MMS16-CNU292</strain>
    </source>
</reference>
<keyword evidence="3" id="KW-1185">Reference proteome</keyword>
<dbReference type="Proteomes" id="UP000319103">
    <property type="component" value="Unassembled WGS sequence"/>
</dbReference>
<dbReference type="RefSeq" id="WP_141637165.1">
    <property type="nucleotide sequence ID" value="NZ_VIGB01000003.1"/>
</dbReference>
<dbReference type="GO" id="GO:0005506">
    <property type="term" value="F:iron ion binding"/>
    <property type="evidence" value="ECO:0007669"/>
    <property type="project" value="TreeGrafter"/>
</dbReference>
<dbReference type="NCBIfam" id="TIGR00074">
    <property type="entry name" value="hypC_hupF"/>
    <property type="match status" value="1"/>
</dbReference>
<dbReference type="PRINTS" id="PR00445">
    <property type="entry name" value="HUPFHYPC"/>
</dbReference>
<dbReference type="AlphaFoldDB" id="A0A540WCJ3"/>
<dbReference type="PROSITE" id="PS01097">
    <property type="entry name" value="HUPF_HYPC"/>
    <property type="match status" value="1"/>
</dbReference>
<dbReference type="SUPFAM" id="SSF159127">
    <property type="entry name" value="HupF/HypC-like"/>
    <property type="match status" value="1"/>
</dbReference>
<gene>
    <name evidence="2" type="ORF">E6W39_36915</name>
</gene>
<dbReference type="EMBL" id="VIGB01000003">
    <property type="protein sequence ID" value="TQF06755.1"/>
    <property type="molecule type" value="Genomic_DNA"/>
</dbReference>
<dbReference type="PANTHER" id="PTHR35177">
    <property type="entry name" value="HYDROGENASE MATURATION FACTOR HYBG"/>
    <property type="match status" value="1"/>
</dbReference>
<dbReference type="InterPro" id="IPR001109">
    <property type="entry name" value="Hydrogenase_HupF/HypC"/>
</dbReference>
<organism evidence="2 3">
    <name type="scientific">Kitasatospora acidiphila</name>
    <dbReference type="NCBI Taxonomy" id="2567942"/>
    <lineage>
        <taxon>Bacteria</taxon>
        <taxon>Bacillati</taxon>
        <taxon>Actinomycetota</taxon>
        <taxon>Actinomycetes</taxon>
        <taxon>Kitasatosporales</taxon>
        <taxon>Streptomycetaceae</taxon>
        <taxon>Kitasatospora</taxon>
    </lineage>
</organism>
<dbReference type="Pfam" id="PF01455">
    <property type="entry name" value="HupF_HypC"/>
    <property type="match status" value="1"/>
</dbReference>
<dbReference type="Gene3D" id="2.30.30.140">
    <property type="match status" value="1"/>
</dbReference>
<protein>
    <submittedName>
        <fullName evidence="2">HypC/HybG/HupF family hydrogenase formation chaperone</fullName>
    </submittedName>
</protein>
<dbReference type="InterPro" id="IPR019812">
    <property type="entry name" value="Hydgase_assmbl_chp_CS"/>
</dbReference>
<proteinExistence type="inferred from homology"/>
<evidence type="ECO:0000313" key="3">
    <source>
        <dbReference type="Proteomes" id="UP000319103"/>
    </source>
</evidence>
<dbReference type="FunFam" id="2.30.30.140:FF:000022">
    <property type="entry name" value="Hydrogenase assembly chaperone HybG"/>
    <property type="match status" value="1"/>
</dbReference>
<dbReference type="OrthoDB" id="9806017at2"/>
<dbReference type="GO" id="GO:1902670">
    <property type="term" value="F:carbon dioxide binding"/>
    <property type="evidence" value="ECO:0007669"/>
    <property type="project" value="TreeGrafter"/>
</dbReference>
<comment type="caution">
    <text evidence="2">The sequence shown here is derived from an EMBL/GenBank/DDBJ whole genome shotgun (WGS) entry which is preliminary data.</text>
</comment>
<comment type="similarity">
    <text evidence="1">Belongs to the HupF/HypC family.</text>
</comment>
<accession>A0A540WCJ3</accession>